<dbReference type="Proteomes" id="UP001732700">
    <property type="component" value="Chromosome 7A"/>
</dbReference>
<accession>A0ACD5ZVY2</accession>
<dbReference type="EnsemblPlants" id="AVESA.00010b.r2.7AG1241780.1">
    <property type="protein sequence ID" value="AVESA.00010b.r2.7AG1241780.1.CDS"/>
    <property type="gene ID" value="AVESA.00010b.r2.7AG1241780"/>
</dbReference>
<keyword evidence="2" id="KW-1185">Reference proteome</keyword>
<protein>
    <submittedName>
        <fullName evidence="1">Uncharacterized protein</fullName>
    </submittedName>
</protein>
<reference evidence="1" key="2">
    <citation type="submission" date="2025-09" db="UniProtKB">
        <authorList>
            <consortium name="EnsemblPlants"/>
        </authorList>
    </citation>
    <scope>IDENTIFICATION</scope>
</reference>
<evidence type="ECO:0000313" key="1">
    <source>
        <dbReference type="EnsemblPlants" id="AVESA.00010b.r2.7AG1241780.1.CDS"/>
    </source>
</evidence>
<organism evidence="1 2">
    <name type="scientific">Avena sativa</name>
    <name type="common">Oat</name>
    <dbReference type="NCBI Taxonomy" id="4498"/>
    <lineage>
        <taxon>Eukaryota</taxon>
        <taxon>Viridiplantae</taxon>
        <taxon>Streptophyta</taxon>
        <taxon>Embryophyta</taxon>
        <taxon>Tracheophyta</taxon>
        <taxon>Spermatophyta</taxon>
        <taxon>Magnoliopsida</taxon>
        <taxon>Liliopsida</taxon>
        <taxon>Poales</taxon>
        <taxon>Poaceae</taxon>
        <taxon>BOP clade</taxon>
        <taxon>Pooideae</taxon>
        <taxon>Poodae</taxon>
        <taxon>Poeae</taxon>
        <taxon>Poeae Chloroplast Group 1 (Aveneae type)</taxon>
        <taxon>Aveninae</taxon>
        <taxon>Avena</taxon>
    </lineage>
</organism>
<evidence type="ECO:0000313" key="2">
    <source>
        <dbReference type="Proteomes" id="UP001732700"/>
    </source>
</evidence>
<reference evidence="1" key="1">
    <citation type="submission" date="2021-05" db="EMBL/GenBank/DDBJ databases">
        <authorList>
            <person name="Scholz U."/>
            <person name="Mascher M."/>
            <person name="Fiebig A."/>
        </authorList>
    </citation>
    <scope>NUCLEOTIDE SEQUENCE [LARGE SCALE GENOMIC DNA]</scope>
</reference>
<proteinExistence type="predicted"/>
<name>A0ACD5ZVY2_AVESA</name>
<sequence length="580" mass="63453">MPSGGRRLPPWTSPRGAATRWSPCTPEGALVFGSHVTPPMSAGCCSYRVTPPASGGSLVTPLLSGGGGSRPPRAPPAAYSPYVRAKQAQKCGRTKEQIEMLTVKLRMVDEDLASGRWKTKLSKSHGRVVYLSLRDEKARLLGNLAWAYMQSENYEEAEMLYRQALAIEADYNKECNLAICLMKIGKVAEAKYLLQSIPCNSNDENHVRSLARATEVLIEIESQALPSPITQMKSKDSRISLATDVENLEYLHPQILSSTQLNDEEPRVSDLADGGKHEGCNSRALPSPITQLKRKEPQFMAATDGEKNGQCLQEYLDLSRLFNDAATPQSLLEKLRKRLVEKDRPNTSTETQAQTPSSAECLPNSRGGTDASENPKREGKGIADGARRTWADMVEEDEQQPGDGDNSTAQGESSKHASERSGRSRTPSLSSQESSSRFKTPVAGVRLQSSSTGSWRRSGSTDENVSRNSARTAPAWKQQQKVQDRSNRVCQRLATVHLGEKAQGAAEQTPWRSSAAQRSLFHGHVSSGDSGSCQGGSHAEAVSRWPKQNAAAASKGPWRPQQNRLRVFRDITDEMNRNVA</sequence>